<keyword evidence="9" id="KW-1185">Reference proteome</keyword>
<dbReference type="EC" id="7.-.-.-" evidence="6"/>
<keyword evidence="6" id="KW-1133">Transmembrane helix</keyword>
<protein>
    <recommendedName>
        <fullName evidence="6">Ion-translocating oxidoreductase complex subunit G</fullName>
        <ecNumber evidence="6">7.-.-.-</ecNumber>
    </recommendedName>
    <alternativeName>
        <fullName evidence="6">Rnf electron transport complex subunit G</fullName>
    </alternativeName>
</protein>
<dbReference type="EMBL" id="JBHSZP010000016">
    <property type="protein sequence ID" value="MFC7089792.1"/>
    <property type="molecule type" value="Genomic_DNA"/>
</dbReference>
<keyword evidence="5 6" id="KW-0249">Electron transport</keyword>
<feature type="domain" description="FMN-binding" evidence="7">
    <location>
        <begin position="104"/>
        <end position="196"/>
    </location>
</feature>
<evidence type="ECO:0000259" key="7">
    <source>
        <dbReference type="SMART" id="SM00900"/>
    </source>
</evidence>
<keyword evidence="6" id="KW-0997">Cell inner membrane</keyword>
<dbReference type="PANTHER" id="PTHR36118">
    <property type="entry name" value="ION-TRANSLOCATING OXIDOREDUCTASE COMPLEX SUBUNIT G"/>
    <property type="match status" value="1"/>
</dbReference>
<evidence type="ECO:0000256" key="6">
    <source>
        <dbReference type="HAMAP-Rule" id="MF_00479"/>
    </source>
</evidence>
<keyword evidence="2 6" id="KW-0597">Phosphoprotein</keyword>
<dbReference type="HAMAP" id="MF_00479">
    <property type="entry name" value="RsxG_RnfG"/>
    <property type="match status" value="1"/>
</dbReference>
<evidence type="ECO:0000256" key="1">
    <source>
        <dbReference type="ARBA" id="ARBA00022448"/>
    </source>
</evidence>
<dbReference type="RefSeq" id="WP_346062221.1">
    <property type="nucleotide sequence ID" value="NZ_BAAADR010000010.1"/>
</dbReference>
<dbReference type="Proteomes" id="UP001596411">
    <property type="component" value="Unassembled WGS sequence"/>
</dbReference>
<name>A0ABW2EUZ0_9GAMM</name>
<comment type="cofactor">
    <cofactor evidence="6">
        <name>FMN</name>
        <dbReference type="ChEBI" id="CHEBI:58210"/>
    </cofactor>
</comment>
<dbReference type="InterPro" id="IPR007329">
    <property type="entry name" value="FMN-bd"/>
</dbReference>
<keyword evidence="6" id="KW-0812">Transmembrane</keyword>
<dbReference type="PIRSF" id="PIRSF006091">
    <property type="entry name" value="E_trnsport_RnfG"/>
    <property type="match status" value="1"/>
</dbReference>
<evidence type="ECO:0000256" key="5">
    <source>
        <dbReference type="ARBA" id="ARBA00022982"/>
    </source>
</evidence>
<keyword evidence="6" id="KW-0472">Membrane</keyword>
<dbReference type="NCBIfam" id="NF002519">
    <property type="entry name" value="PRK01908.1"/>
    <property type="match status" value="1"/>
</dbReference>
<evidence type="ECO:0000256" key="2">
    <source>
        <dbReference type="ARBA" id="ARBA00022553"/>
    </source>
</evidence>
<keyword evidence="3 6" id="KW-0285">Flavoprotein</keyword>
<comment type="caution">
    <text evidence="8">The sequence shown here is derived from an EMBL/GenBank/DDBJ whole genome shotgun (WGS) entry which is preliminary data.</text>
</comment>
<evidence type="ECO:0000313" key="8">
    <source>
        <dbReference type="EMBL" id="MFC7089792.1"/>
    </source>
</evidence>
<sequence length="211" mass="22891">MSLLPAIRRASLGLGLFALITAGVVAGTRALTAERIAENQRAEEYRLLREVLPESLRDLPVETVLAGRLTLPASEAVGQRVPFAAWRVERDGRAALILPVVAQGYGGPIHLLVGIDREGQLGGVRVSRHQETPGLGDPIERRKSDWILAFEGASLEAPPRERWAVRPDGGDFDSFTGATITPRAVVAAVRRALEYVDAEGEALFQDEETRP</sequence>
<evidence type="ECO:0000313" key="9">
    <source>
        <dbReference type="Proteomes" id="UP001596411"/>
    </source>
</evidence>
<keyword evidence="1 6" id="KW-0813">Transport</keyword>
<proteinExistence type="inferred from homology"/>
<dbReference type="NCBIfam" id="TIGR01947">
    <property type="entry name" value="rnfG"/>
    <property type="match status" value="1"/>
</dbReference>
<evidence type="ECO:0000256" key="4">
    <source>
        <dbReference type="ARBA" id="ARBA00022643"/>
    </source>
</evidence>
<dbReference type="PANTHER" id="PTHR36118:SF1">
    <property type="entry name" value="ION-TRANSLOCATING OXIDOREDUCTASE COMPLEX SUBUNIT G"/>
    <property type="match status" value="1"/>
</dbReference>
<gene>
    <name evidence="8" type="primary">rsxG</name>
    <name evidence="6" type="synonym">rnfG</name>
    <name evidence="8" type="ORF">ACFQH5_09565</name>
</gene>
<keyword evidence="6" id="KW-1003">Cell membrane</keyword>
<reference evidence="9" key="1">
    <citation type="journal article" date="2019" name="Int. J. Syst. Evol. Microbiol.">
        <title>The Global Catalogue of Microorganisms (GCM) 10K type strain sequencing project: providing services to taxonomists for standard genome sequencing and annotation.</title>
        <authorList>
            <consortium name="The Broad Institute Genomics Platform"/>
            <consortium name="The Broad Institute Genome Sequencing Center for Infectious Disease"/>
            <person name="Wu L."/>
            <person name="Ma J."/>
        </authorList>
    </citation>
    <scope>NUCLEOTIDE SEQUENCE [LARGE SCALE GENOMIC DNA]</scope>
    <source>
        <strain evidence="9">CGMCC 1.13666</strain>
    </source>
</reference>
<accession>A0ABW2EUZ0</accession>
<dbReference type="SMART" id="SM00900">
    <property type="entry name" value="FMN_bind"/>
    <property type="match status" value="1"/>
</dbReference>
<evidence type="ECO:0000256" key="3">
    <source>
        <dbReference type="ARBA" id="ARBA00022630"/>
    </source>
</evidence>
<keyword evidence="6" id="KW-1278">Translocase</keyword>
<organism evidence="8 9">
    <name type="scientific">Halomonas salifodinae</name>
    <dbReference type="NCBI Taxonomy" id="438745"/>
    <lineage>
        <taxon>Bacteria</taxon>
        <taxon>Pseudomonadati</taxon>
        <taxon>Pseudomonadota</taxon>
        <taxon>Gammaproteobacteria</taxon>
        <taxon>Oceanospirillales</taxon>
        <taxon>Halomonadaceae</taxon>
        <taxon>Halomonas</taxon>
    </lineage>
</organism>
<keyword evidence="4 6" id="KW-0288">FMN</keyword>
<dbReference type="Pfam" id="PF04205">
    <property type="entry name" value="FMN_bind"/>
    <property type="match status" value="1"/>
</dbReference>
<comment type="subunit">
    <text evidence="6">The complex is composed of six subunits: RnfA, RnfB, RnfC, RnfD, RnfE and RnfG.</text>
</comment>
<dbReference type="InterPro" id="IPR010209">
    <property type="entry name" value="Ion_transpt_RnfG/RsxG"/>
</dbReference>
<feature type="modified residue" description="FMN phosphoryl threonine" evidence="6">
    <location>
        <position position="179"/>
    </location>
</feature>
<comment type="subcellular location">
    <subcellularLocation>
        <location evidence="6">Cell inner membrane</location>
        <topology evidence="6">Single-pass membrane protein</topology>
    </subcellularLocation>
</comment>
<comment type="similarity">
    <text evidence="6">Belongs to the RnfG family.</text>
</comment>
<comment type="function">
    <text evidence="6">Part of a membrane-bound complex that couples electron transfer with translocation of ions across the membrane.</text>
</comment>